<evidence type="ECO:0000313" key="6">
    <source>
        <dbReference type="Proteomes" id="UP000818603"/>
    </source>
</evidence>
<dbReference type="Pfam" id="PF03922">
    <property type="entry name" value="OmpW"/>
    <property type="match status" value="1"/>
</dbReference>
<evidence type="ECO:0000256" key="1">
    <source>
        <dbReference type="ARBA" id="ARBA00009330"/>
    </source>
</evidence>
<keyword evidence="6" id="KW-1185">Reference proteome</keyword>
<organism evidence="3 5">
    <name type="scientific">Aquisalinus luteolus</name>
    <dbReference type="NCBI Taxonomy" id="1566827"/>
    <lineage>
        <taxon>Bacteria</taxon>
        <taxon>Pseudomonadati</taxon>
        <taxon>Pseudomonadota</taxon>
        <taxon>Alphaproteobacteria</taxon>
        <taxon>Parvularculales</taxon>
        <taxon>Parvularculaceae</taxon>
        <taxon>Aquisalinus</taxon>
    </lineage>
</organism>
<feature type="chain" id="PRO_5035168055" evidence="2">
    <location>
        <begin position="27"/>
        <end position="245"/>
    </location>
</feature>
<dbReference type="SUPFAM" id="SSF56925">
    <property type="entry name" value="OMPA-like"/>
    <property type="match status" value="1"/>
</dbReference>
<dbReference type="RefSeq" id="WP_155141060.1">
    <property type="nucleotide sequence ID" value="NZ_BMGZ01000002.1"/>
</dbReference>
<feature type="signal peptide" evidence="2">
    <location>
        <begin position="1"/>
        <end position="26"/>
    </location>
</feature>
<dbReference type="EMBL" id="BMGZ01000002">
    <property type="protein sequence ID" value="GGH99491.1"/>
    <property type="molecule type" value="Genomic_DNA"/>
</dbReference>
<dbReference type="GO" id="GO:0019867">
    <property type="term" value="C:outer membrane"/>
    <property type="evidence" value="ECO:0007669"/>
    <property type="project" value="InterPro"/>
</dbReference>
<evidence type="ECO:0000313" key="4">
    <source>
        <dbReference type="EMBL" id="NHK28778.1"/>
    </source>
</evidence>
<dbReference type="PANTHER" id="PTHR36920:SF1">
    <property type="entry name" value="OUTER MEMBRANE PROTEIN W"/>
    <property type="match status" value="1"/>
</dbReference>
<comment type="similarity">
    <text evidence="1">Belongs to the OmpW/AlkL family.</text>
</comment>
<gene>
    <name evidence="3" type="primary">ompW</name>
    <name evidence="4" type="ORF">FF098_012730</name>
    <name evidence="3" type="ORF">GCM10011355_25570</name>
</gene>
<accession>A0A8J3ERN0</accession>
<dbReference type="GO" id="GO:0055085">
    <property type="term" value="P:transmembrane transport"/>
    <property type="evidence" value="ECO:0007669"/>
    <property type="project" value="TreeGrafter"/>
</dbReference>
<dbReference type="Gene3D" id="2.40.160.20">
    <property type="match status" value="1"/>
</dbReference>
<evidence type="ECO:0000313" key="3">
    <source>
        <dbReference type="EMBL" id="GGH99491.1"/>
    </source>
</evidence>
<protein>
    <submittedName>
        <fullName evidence="3">Outer membrane protein OmpW</fullName>
    </submittedName>
</protein>
<reference evidence="4 6" key="2">
    <citation type="submission" date="2020-02" db="EMBL/GenBank/DDBJ databases">
        <title>Genome sequence of Parvularcula flava strain NH6-79.</title>
        <authorList>
            <person name="Abdul Karim M.H."/>
            <person name="Lam M.Q."/>
            <person name="Chen S.J."/>
            <person name="Yahya A."/>
            <person name="Shahir S."/>
            <person name="Shamsir M.S."/>
            <person name="Chong C.S."/>
        </authorList>
    </citation>
    <scope>NUCLEOTIDE SEQUENCE [LARGE SCALE GENOMIC DNA]</scope>
    <source>
        <strain evidence="4 6">NH6-79</strain>
    </source>
</reference>
<dbReference type="EMBL" id="VCJR02000002">
    <property type="protein sequence ID" value="NHK28778.1"/>
    <property type="molecule type" value="Genomic_DNA"/>
</dbReference>
<dbReference type="InterPro" id="IPR005618">
    <property type="entry name" value="OMPW"/>
</dbReference>
<comment type="caution">
    <text evidence="3">The sequence shown here is derived from an EMBL/GenBank/DDBJ whole genome shotgun (WGS) entry which is preliminary data.</text>
</comment>
<dbReference type="PANTHER" id="PTHR36920">
    <property type="match status" value="1"/>
</dbReference>
<evidence type="ECO:0000313" key="5">
    <source>
        <dbReference type="Proteomes" id="UP000621856"/>
    </source>
</evidence>
<evidence type="ECO:0000256" key="2">
    <source>
        <dbReference type="SAM" id="SignalP"/>
    </source>
</evidence>
<dbReference type="Proteomes" id="UP000818603">
    <property type="component" value="Unassembled WGS sequence"/>
</dbReference>
<dbReference type="InterPro" id="IPR011250">
    <property type="entry name" value="OMP/PagP_B-barrel"/>
</dbReference>
<proteinExistence type="inferred from homology"/>
<reference evidence="3" key="1">
    <citation type="journal article" date="2014" name="Int. J. Syst. Evol. Microbiol.">
        <title>Complete genome sequence of Corynebacterium casei LMG S-19264T (=DSM 44701T), isolated from a smear-ripened cheese.</title>
        <authorList>
            <consortium name="US DOE Joint Genome Institute (JGI-PGF)"/>
            <person name="Walter F."/>
            <person name="Albersmeier A."/>
            <person name="Kalinowski J."/>
            <person name="Ruckert C."/>
        </authorList>
    </citation>
    <scope>NUCLEOTIDE SEQUENCE</scope>
    <source>
        <strain evidence="3">CGMCC 1.14984</strain>
    </source>
</reference>
<sequence>MSLSRFIISAGAAVAAGLVFTGNASAQVSDVPWADNNILKLGVVHFAMNDETSDLAGPNTPPGITAEVESPTAPTFTYTRHIGEHFGVELLAGIPFGVDLKGSGTIEGVGQVAEATVATATLSGVYYFTPRTAQWRPYVSVGYNYTTFYDGEASPVLEGALSGQTDVSLTDSTGPGIYAGVNYAAGENWVLSGIIGYNKAETDATLRTDTVVDMGAGPVNVGIVEREMEIELNPVIAFLTVGYRF</sequence>
<reference evidence="3" key="3">
    <citation type="submission" date="2020-09" db="EMBL/GenBank/DDBJ databases">
        <authorList>
            <person name="Sun Q."/>
            <person name="Zhou Y."/>
        </authorList>
    </citation>
    <scope>NUCLEOTIDE SEQUENCE</scope>
    <source>
        <strain evidence="3">CGMCC 1.14984</strain>
    </source>
</reference>
<dbReference type="Proteomes" id="UP000621856">
    <property type="component" value="Unassembled WGS sequence"/>
</dbReference>
<name>A0A8J3ERN0_9PROT</name>
<keyword evidence="2" id="KW-0732">Signal</keyword>
<dbReference type="AlphaFoldDB" id="A0A8J3ERN0"/>